<feature type="chain" id="PRO_5026918108" evidence="1">
    <location>
        <begin position="19"/>
        <end position="171"/>
    </location>
</feature>
<name>A0A6L9EI96_9FLAO</name>
<keyword evidence="1" id="KW-0732">Signal</keyword>
<comment type="caution">
    <text evidence="2">The sequence shown here is derived from an EMBL/GenBank/DDBJ whole genome shotgun (WGS) entry which is preliminary data.</text>
</comment>
<reference evidence="2 3" key="1">
    <citation type="submission" date="2020-01" db="EMBL/GenBank/DDBJ databases">
        <title>Bacteria diversity of Porities sp.</title>
        <authorList>
            <person name="Wang G."/>
        </authorList>
    </citation>
    <scope>NUCLEOTIDE SEQUENCE [LARGE SCALE GENOMIC DNA]</scope>
    <source>
        <strain evidence="2 3">R33</strain>
    </source>
</reference>
<dbReference type="Proteomes" id="UP000475249">
    <property type="component" value="Unassembled WGS sequence"/>
</dbReference>
<sequence length="171" mass="19048">MRKFVCIALISNFCLLSAQQPMEPYGGANEIKFNLAYGLLGVPEFGYERIISDESAMGIDAILAFDSKADYRYGITPYYRFYFGEKRAGGFFVEAHTAIYALREYEQNTLSGEETSSNQLVVGLGTAVGGKFLNKQGWVGEIYGGFGRNLNSGDDIDWGYPRFGFVIGKRF</sequence>
<dbReference type="InterPro" id="IPR021958">
    <property type="entry name" value="DUF3575"/>
</dbReference>
<dbReference type="Pfam" id="PF12099">
    <property type="entry name" value="DUF3575"/>
    <property type="match status" value="1"/>
</dbReference>
<protein>
    <submittedName>
        <fullName evidence="2">DUF3575 domain-containing protein</fullName>
    </submittedName>
</protein>
<accession>A0A6L9EI96</accession>
<dbReference type="EMBL" id="WXYO01000008">
    <property type="protein sequence ID" value="NAS13909.1"/>
    <property type="molecule type" value="Genomic_DNA"/>
</dbReference>
<evidence type="ECO:0000313" key="2">
    <source>
        <dbReference type="EMBL" id="NAS13909.1"/>
    </source>
</evidence>
<feature type="signal peptide" evidence="1">
    <location>
        <begin position="1"/>
        <end position="18"/>
    </location>
</feature>
<evidence type="ECO:0000313" key="3">
    <source>
        <dbReference type="Proteomes" id="UP000475249"/>
    </source>
</evidence>
<dbReference type="AlphaFoldDB" id="A0A6L9EI96"/>
<gene>
    <name evidence="2" type="ORF">GTQ38_17995</name>
</gene>
<keyword evidence="3" id="KW-1185">Reference proteome</keyword>
<proteinExistence type="predicted"/>
<evidence type="ECO:0000256" key="1">
    <source>
        <dbReference type="SAM" id="SignalP"/>
    </source>
</evidence>
<dbReference type="RefSeq" id="WP_161436950.1">
    <property type="nucleotide sequence ID" value="NZ_WXYO01000008.1"/>
</dbReference>
<organism evidence="2 3">
    <name type="scientific">Poritiphilus flavus</name>
    <dbReference type="NCBI Taxonomy" id="2697053"/>
    <lineage>
        <taxon>Bacteria</taxon>
        <taxon>Pseudomonadati</taxon>
        <taxon>Bacteroidota</taxon>
        <taxon>Flavobacteriia</taxon>
        <taxon>Flavobacteriales</taxon>
        <taxon>Flavobacteriaceae</taxon>
        <taxon>Poritiphilus</taxon>
    </lineage>
</organism>